<proteinExistence type="predicted"/>
<sequence length="118" mass="12694">MSKVISALLAINTTTGCATLAAEQQPSVFADPARFVGQEVYICGRLSGTSNIYSSYNKSWGLSILATEVTAPLILQKSLNQRSACFRGTIEDVGCDTSKEIICTDWAFDHAINVAEVE</sequence>
<name>A0A7D4BAN3_9SPHN</name>
<dbReference type="EMBL" id="CP053921">
    <property type="protein sequence ID" value="QKG71781.1"/>
    <property type="molecule type" value="Genomic_DNA"/>
</dbReference>
<dbReference type="PROSITE" id="PS51257">
    <property type="entry name" value="PROKAR_LIPOPROTEIN"/>
    <property type="match status" value="1"/>
</dbReference>
<keyword evidence="2" id="KW-1185">Reference proteome</keyword>
<dbReference type="KEGG" id="emv:HQR01_10650"/>
<accession>A0A7D4BAN3</accession>
<organism evidence="1 2">
    <name type="scientific">Erythrobacter mangrovi</name>
    <dbReference type="NCBI Taxonomy" id="2739433"/>
    <lineage>
        <taxon>Bacteria</taxon>
        <taxon>Pseudomonadati</taxon>
        <taxon>Pseudomonadota</taxon>
        <taxon>Alphaproteobacteria</taxon>
        <taxon>Sphingomonadales</taxon>
        <taxon>Erythrobacteraceae</taxon>
        <taxon>Erythrobacter/Porphyrobacter group</taxon>
        <taxon>Erythrobacter</taxon>
    </lineage>
</organism>
<evidence type="ECO:0000313" key="2">
    <source>
        <dbReference type="Proteomes" id="UP000504693"/>
    </source>
</evidence>
<dbReference type="AlphaFoldDB" id="A0A7D4BAN3"/>
<protein>
    <submittedName>
        <fullName evidence="1">Uncharacterized protein</fullName>
    </submittedName>
</protein>
<reference evidence="1 2" key="1">
    <citation type="submission" date="2020-05" db="EMBL/GenBank/DDBJ databases">
        <title>Erythrobacter mangrovi sp. nov., isolated from rhizosphere soil of mangrove plant (Kandelia candel).</title>
        <authorList>
            <person name="Ye Y.H."/>
        </authorList>
    </citation>
    <scope>NUCLEOTIDE SEQUENCE [LARGE SCALE GENOMIC DNA]</scope>
    <source>
        <strain evidence="1 2">EB310</strain>
    </source>
</reference>
<dbReference type="RefSeq" id="WP_173214849.1">
    <property type="nucleotide sequence ID" value="NZ_CP053921.1"/>
</dbReference>
<gene>
    <name evidence="1" type="ORF">HQR01_10650</name>
</gene>
<evidence type="ECO:0000313" key="1">
    <source>
        <dbReference type="EMBL" id="QKG71781.1"/>
    </source>
</evidence>
<dbReference type="Proteomes" id="UP000504693">
    <property type="component" value="Chromosome"/>
</dbReference>